<feature type="compositionally biased region" description="Basic and acidic residues" evidence="1">
    <location>
        <begin position="261"/>
        <end position="289"/>
    </location>
</feature>
<accession>A0AAW1YF62</accession>
<feature type="compositionally biased region" description="Low complexity" evidence="1">
    <location>
        <begin position="370"/>
        <end position="385"/>
    </location>
</feature>
<feature type="compositionally biased region" description="Basic and acidic residues" evidence="1">
    <location>
        <begin position="236"/>
        <end position="251"/>
    </location>
</feature>
<name>A0AAW1YF62_RUBAR</name>
<feature type="region of interest" description="Disordered" evidence="1">
    <location>
        <begin position="213"/>
        <end position="388"/>
    </location>
</feature>
<feature type="compositionally biased region" description="Basic and acidic residues" evidence="1">
    <location>
        <begin position="213"/>
        <end position="226"/>
    </location>
</feature>
<gene>
    <name evidence="3" type="ORF">M0R45_012212</name>
</gene>
<dbReference type="GO" id="GO:0005516">
    <property type="term" value="F:calmodulin binding"/>
    <property type="evidence" value="ECO:0007669"/>
    <property type="project" value="InterPro"/>
</dbReference>
<feature type="compositionally biased region" description="Basic and acidic residues" evidence="1">
    <location>
        <begin position="323"/>
        <end position="334"/>
    </location>
</feature>
<dbReference type="Proteomes" id="UP001457282">
    <property type="component" value="Unassembled WGS sequence"/>
</dbReference>
<dbReference type="PANTHER" id="PTHR33349:SF20">
    <property type="entry name" value="CHROMO DOMAIN CEC-LIKE PROTEIN"/>
    <property type="match status" value="1"/>
</dbReference>
<feature type="compositionally biased region" description="Polar residues" evidence="1">
    <location>
        <begin position="126"/>
        <end position="146"/>
    </location>
</feature>
<proteinExistence type="predicted"/>
<feature type="compositionally biased region" description="Low complexity" evidence="1">
    <location>
        <begin position="31"/>
        <end position="50"/>
    </location>
</feature>
<feature type="domain" description="Calmodulin-binding" evidence="2">
    <location>
        <begin position="303"/>
        <end position="421"/>
    </location>
</feature>
<dbReference type="InterPro" id="IPR012417">
    <property type="entry name" value="CaM-bd_dom_pln"/>
</dbReference>
<protein>
    <recommendedName>
        <fullName evidence="2">Calmodulin-binding domain-containing protein</fullName>
    </recommendedName>
</protein>
<dbReference type="Pfam" id="PF07839">
    <property type="entry name" value="CaM_binding"/>
    <property type="match status" value="1"/>
</dbReference>
<comment type="caution">
    <text evidence="3">The sequence shown here is derived from an EMBL/GenBank/DDBJ whole genome shotgun (WGS) entry which is preliminary data.</text>
</comment>
<dbReference type="EMBL" id="JBEDUW010000002">
    <property type="protein sequence ID" value="KAK9946766.1"/>
    <property type="molecule type" value="Genomic_DNA"/>
</dbReference>
<reference evidence="3 4" key="1">
    <citation type="journal article" date="2023" name="G3 (Bethesda)">
        <title>A chromosome-length genome assembly and annotation of blackberry (Rubus argutus, cv. 'Hillquist').</title>
        <authorList>
            <person name="Bruna T."/>
            <person name="Aryal R."/>
            <person name="Dudchenko O."/>
            <person name="Sargent D.J."/>
            <person name="Mead D."/>
            <person name="Buti M."/>
            <person name="Cavallini A."/>
            <person name="Hytonen T."/>
            <person name="Andres J."/>
            <person name="Pham M."/>
            <person name="Weisz D."/>
            <person name="Mascagni F."/>
            <person name="Usai G."/>
            <person name="Natali L."/>
            <person name="Bassil N."/>
            <person name="Fernandez G.E."/>
            <person name="Lomsadze A."/>
            <person name="Armour M."/>
            <person name="Olukolu B."/>
            <person name="Poorten T."/>
            <person name="Britton C."/>
            <person name="Davik J."/>
            <person name="Ashrafi H."/>
            <person name="Aiden E.L."/>
            <person name="Borodovsky M."/>
            <person name="Worthington M."/>
        </authorList>
    </citation>
    <scope>NUCLEOTIDE SEQUENCE [LARGE SCALE GENOMIC DNA]</scope>
    <source>
        <strain evidence="3">PI 553951</strain>
    </source>
</reference>
<evidence type="ECO:0000313" key="4">
    <source>
        <dbReference type="Proteomes" id="UP001457282"/>
    </source>
</evidence>
<evidence type="ECO:0000256" key="1">
    <source>
        <dbReference type="SAM" id="MobiDB-lite"/>
    </source>
</evidence>
<evidence type="ECO:0000259" key="2">
    <source>
        <dbReference type="Pfam" id="PF07839"/>
    </source>
</evidence>
<evidence type="ECO:0000313" key="3">
    <source>
        <dbReference type="EMBL" id="KAK9946766.1"/>
    </source>
</evidence>
<dbReference type="AlphaFoldDB" id="A0AAW1YF62"/>
<feature type="compositionally biased region" description="Low complexity" evidence="1">
    <location>
        <begin position="158"/>
        <end position="193"/>
    </location>
</feature>
<feature type="compositionally biased region" description="Basic and acidic residues" evidence="1">
    <location>
        <begin position="1"/>
        <end position="17"/>
    </location>
</feature>
<dbReference type="PANTHER" id="PTHR33349">
    <property type="entry name" value="EMB|CAB62594.1"/>
    <property type="match status" value="1"/>
</dbReference>
<feature type="compositionally biased region" description="Basic and acidic residues" evidence="1">
    <location>
        <begin position="342"/>
        <end position="369"/>
    </location>
</feature>
<keyword evidence="4" id="KW-1185">Reference proteome</keyword>
<organism evidence="3 4">
    <name type="scientific">Rubus argutus</name>
    <name type="common">Southern blackberry</name>
    <dbReference type="NCBI Taxonomy" id="59490"/>
    <lineage>
        <taxon>Eukaryota</taxon>
        <taxon>Viridiplantae</taxon>
        <taxon>Streptophyta</taxon>
        <taxon>Embryophyta</taxon>
        <taxon>Tracheophyta</taxon>
        <taxon>Spermatophyta</taxon>
        <taxon>Magnoliopsida</taxon>
        <taxon>eudicotyledons</taxon>
        <taxon>Gunneridae</taxon>
        <taxon>Pentapetalae</taxon>
        <taxon>rosids</taxon>
        <taxon>fabids</taxon>
        <taxon>Rosales</taxon>
        <taxon>Rosaceae</taxon>
        <taxon>Rosoideae</taxon>
        <taxon>Rosoideae incertae sedis</taxon>
        <taxon>Rubus</taxon>
    </lineage>
</organism>
<sequence>MATKAKDSTTPGRERKSTTSPAANHTKRPTKPTTPDKPCSTSTSSSTAKPVPNYLRSTASSSRHDQTPPLTKSRSLKKHHGADNQDSNSPKPTLNRRRSFDKPPSPSRLNKSLISPGRESRDPPLRSTTFPVKSISNAPKPTTKSGAGTKPQAASYAKSSGTTSLRRSTSGITSGSRKKQSSSSRTSTSGGSRAPRSRDIVQTLNLEADFEALDHHGVEEVDKIESIEEDNNQDLPDPKLAEEDHAVDSDQAKSPTVHDTCSVKDATEEFKENVDARNEQVTQEEKNLDDQGEEINQIGKGSDIDHHPEEGSGLASEETEAEEAIKEDENKNGEEIEVVDGGSHELDLKEGQDGDVKEEAKAEAVEETAKQSAAAAGGNNNKEAAPSAYNDMIEETASKLMAKEKRKNKVKALVGAFETVIDYESAGSKLT</sequence>
<feature type="region of interest" description="Disordered" evidence="1">
    <location>
        <begin position="1"/>
        <end position="200"/>
    </location>
</feature>